<reference evidence="10 11" key="1">
    <citation type="submission" date="2018-03" db="EMBL/GenBank/DDBJ databases">
        <title>Marinobacter brunus sp. nov., a marine bacterium of Gamma-proteobacteria isolated from the surface seawater of the South China Sea.</title>
        <authorList>
            <person name="Cheng H."/>
            <person name="Wu Y.-H."/>
            <person name="Xamxidin M."/>
            <person name="Xu X.-W."/>
        </authorList>
    </citation>
    <scope>NUCLEOTIDE SEQUENCE [LARGE SCALE GENOMIC DNA]</scope>
    <source>
        <strain evidence="10 11">NH169-3</strain>
    </source>
</reference>
<dbReference type="SUPFAM" id="SSF140931">
    <property type="entry name" value="Fic-like"/>
    <property type="match status" value="1"/>
</dbReference>
<evidence type="ECO:0000256" key="5">
    <source>
        <dbReference type="ARBA" id="ARBA00034531"/>
    </source>
</evidence>
<dbReference type="RefSeq" id="WP_106762130.1">
    <property type="nucleotide sequence ID" value="NZ_PXNP01000053.1"/>
</dbReference>
<keyword evidence="3" id="KW-0547">Nucleotide-binding</keyword>
<comment type="catalytic activity">
    <reaction evidence="7">
        <text>L-tyrosyl-[protein] + ATP = O-(5'-adenylyl)-L-tyrosyl-[protein] + diphosphate</text>
        <dbReference type="Rhea" id="RHEA:54288"/>
        <dbReference type="Rhea" id="RHEA-COMP:10136"/>
        <dbReference type="Rhea" id="RHEA-COMP:13846"/>
        <dbReference type="ChEBI" id="CHEBI:30616"/>
        <dbReference type="ChEBI" id="CHEBI:33019"/>
        <dbReference type="ChEBI" id="CHEBI:46858"/>
        <dbReference type="ChEBI" id="CHEBI:83624"/>
        <dbReference type="EC" id="2.7.7.108"/>
    </reaction>
</comment>
<dbReference type="Pfam" id="PF02661">
    <property type="entry name" value="Fic"/>
    <property type="match status" value="1"/>
</dbReference>
<keyword evidence="1" id="KW-0808">Transferase</keyword>
<dbReference type="EMBL" id="PXNP01000053">
    <property type="protein sequence ID" value="PSF08204.1"/>
    <property type="molecule type" value="Genomic_DNA"/>
</dbReference>
<evidence type="ECO:0000256" key="8">
    <source>
        <dbReference type="SAM" id="MobiDB-lite"/>
    </source>
</evidence>
<evidence type="ECO:0000256" key="7">
    <source>
        <dbReference type="ARBA" id="ARBA00048696"/>
    </source>
</evidence>
<feature type="domain" description="Fido" evidence="9">
    <location>
        <begin position="57"/>
        <end position="198"/>
    </location>
</feature>
<dbReference type="GO" id="GO:0005524">
    <property type="term" value="F:ATP binding"/>
    <property type="evidence" value="ECO:0007669"/>
    <property type="project" value="UniProtKB-KW"/>
</dbReference>
<dbReference type="PROSITE" id="PS51459">
    <property type="entry name" value="FIDO"/>
    <property type="match status" value="1"/>
</dbReference>
<keyword evidence="11" id="KW-1185">Reference proteome</keyword>
<evidence type="ECO:0000256" key="4">
    <source>
        <dbReference type="ARBA" id="ARBA00022840"/>
    </source>
</evidence>
<dbReference type="GO" id="GO:0051302">
    <property type="term" value="P:regulation of cell division"/>
    <property type="evidence" value="ECO:0007669"/>
    <property type="project" value="TreeGrafter"/>
</dbReference>
<dbReference type="OrthoDB" id="9807853at2"/>
<evidence type="ECO:0000313" key="10">
    <source>
        <dbReference type="EMBL" id="PSF08204.1"/>
    </source>
</evidence>
<evidence type="ECO:0000256" key="6">
    <source>
        <dbReference type="ARBA" id="ARBA00047939"/>
    </source>
</evidence>
<dbReference type="InterPro" id="IPR036597">
    <property type="entry name" value="Fido-like_dom_sf"/>
</dbReference>
<evidence type="ECO:0000259" key="9">
    <source>
        <dbReference type="PROSITE" id="PS51459"/>
    </source>
</evidence>
<dbReference type="Gene3D" id="1.10.3290.10">
    <property type="entry name" value="Fido-like domain"/>
    <property type="match status" value="1"/>
</dbReference>
<sequence>MSRYDITGSEGEYQPGSDNKVLRNLPGITDPEEMNIAETDLLEELYLQVFDNFPEELTFETLCQWHRVWLGNVYSWAGQSRTVDMSKPNIRFASPVQIPKLAEKYEAQYLSRFAELPEMSDDELVAFLAEAHVEFILIHPFREGNGRISRLLLDVMATKAGAEPLDYSLWDEHKEFYFKAIQAGRDGDYQYIERLIRDVLEAQQ</sequence>
<comment type="caution">
    <text evidence="10">The sequence shown here is derived from an EMBL/GenBank/DDBJ whole genome shotgun (WGS) entry which is preliminary data.</text>
</comment>
<evidence type="ECO:0000256" key="1">
    <source>
        <dbReference type="ARBA" id="ARBA00022679"/>
    </source>
</evidence>
<dbReference type="AlphaFoldDB" id="A0A2T1KDH9"/>
<accession>A0A2T1KDH9</accession>
<organism evidence="10 11">
    <name type="scientific">Marinobacter fuscus</name>
    <dbReference type="NCBI Taxonomy" id="2109942"/>
    <lineage>
        <taxon>Bacteria</taxon>
        <taxon>Pseudomonadati</taxon>
        <taxon>Pseudomonadota</taxon>
        <taxon>Gammaproteobacteria</taxon>
        <taxon>Pseudomonadales</taxon>
        <taxon>Marinobacteraceae</taxon>
        <taxon>Marinobacter</taxon>
    </lineage>
</organism>
<dbReference type="GO" id="GO:0070733">
    <property type="term" value="F:AMPylase activity"/>
    <property type="evidence" value="ECO:0007669"/>
    <property type="project" value="UniProtKB-EC"/>
</dbReference>
<protein>
    <recommendedName>
        <fullName evidence="5">protein adenylyltransferase</fullName>
        <ecNumber evidence="5">2.7.7.108</ecNumber>
    </recommendedName>
</protein>
<keyword evidence="4" id="KW-0067">ATP-binding</keyword>
<dbReference type="EC" id="2.7.7.108" evidence="5"/>
<dbReference type="PANTHER" id="PTHR39560">
    <property type="entry name" value="PROTEIN ADENYLYLTRANSFERASE FIC-RELATED"/>
    <property type="match status" value="1"/>
</dbReference>
<name>A0A2T1KDH9_9GAMM</name>
<dbReference type="Proteomes" id="UP000239866">
    <property type="component" value="Unassembled WGS sequence"/>
</dbReference>
<keyword evidence="2" id="KW-0548">Nucleotidyltransferase</keyword>
<evidence type="ECO:0000313" key="11">
    <source>
        <dbReference type="Proteomes" id="UP000239866"/>
    </source>
</evidence>
<comment type="catalytic activity">
    <reaction evidence="6">
        <text>L-threonyl-[protein] + ATP = 3-O-(5'-adenylyl)-L-threonyl-[protein] + diphosphate</text>
        <dbReference type="Rhea" id="RHEA:54292"/>
        <dbReference type="Rhea" id="RHEA-COMP:11060"/>
        <dbReference type="Rhea" id="RHEA-COMP:13847"/>
        <dbReference type="ChEBI" id="CHEBI:30013"/>
        <dbReference type="ChEBI" id="CHEBI:30616"/>
        <dbReference type="ChEBI" id="CHEBI:33019"/>
        <dbReference type="ChEBI" id="CHEBI:138113"/>
        <dbReference type="EC" id="2.7.7.108"/>
    </reaction>
</comment>
<dbReference type="PANTHER" id="PTHR39560:SF1">
    <property type="entry name" value="PROTEIN ADENYLYLTRANSFERASE FIC-RELATED"/>
    <property type="match status" value="1"/>
</dbReference>
<gene>
    <name evidence="10" type="ORF">C7H09_08520</name>
</gene>
<evidence type="ECO:0000256" key="3">
    <source>
        <dbReference type="ARBA" id="ARBA00022741"/>
    </source>
</evidence>
<evidence type="ECO:0000256" key="2">
    <source>
        <dbReference type="ARBA" id="ARBA00022695"/>
    </source>
</evidence>
<feature type="region of interest" description="Disordered" evidence="8">
    <location>
        <begin position="1"/>
        <end position="22"/>
    </location>
</feature>
<proteinExistence type="predicted"/>
<dbReference type="InterPro" id="IPR003812">
    <property type="entry name" value="Fido"/>
</dbReference>